<dbReference type="InParanoid" id="A0A165A669"/>
<evidence type="ECO:0000256" key="6">
    <source>
        <dbReference type="SAM" id="MobiDB-lite"/>
    </source>
</evidence>
<feature type="domain" description="BHLH" evidence="7">
    <location>
        <begin position="415"/>
        <end position="466"/>
    </location>
</feature>
<dbReference type="GO" id="GO:0046983">
    <property type="term" value="F:protein dimerization activity"/>
    <property type="evidence" value="ECO:0007669"/>
    <property type="project" value="InterPro"/>
</dbReference>
<feature type="compositionally biased region" description="Polar residues" evidence="6">
    <location>
        <begin position="301"/>
        <end position="315"/>
    </location>
</feature>
<organism evidence="8 9">
    <name type="scientific">Xylona heveae (strain CBS 132557 / TC161)</name>
    <dbReference type="NCBI Taxonomy" id="1328760"/>
    <lineage>
        <taxon>Eukaryota</taxon>
        <taxon>Fungi</taxon>
        <taxon>Dikarya</taxon>
        <taxon>Ascomycota</taxon>
        <taxon>Pezizomycotina</taxon>
        <taxon>Xylonomycetes</taxon>
        <taxon>Xylonales</taxon>
        <taxon>Xylonaceae</taxon>
        <taxon>Xylona</taxon>
    </lineage>
</organism>
<dbReference type="InterPro" id="IPR011598">
    <property type="entry name" value="bHLH_dom"/>
</dbReference>
<dbReference type="PROSITE" id="PS50888">
    <property type="entry name" value="BHLH"/>
    <property type="match status" value="1"/>
</dbReference>
<feature type="compositionally biased region" description="Basic and acidic residues" evidence="6">
    <location>
        <begin position="406"/>
        <end position="424"/>
    </location>
</feature>
<feature type="region of interest" description="Disordered" evidence="6">
    <location>
        <begin position="1"/>
        <end position="57"/>
    </location>
</feature>
<dbReference type="CDD" id="cd11404">
    <property type="entry name" value="bHLHzip_Mlx_like"/>
    <property type="match status" value="1"/>
</dbReference>
<dbReference type="STRING" id="1328760.A0A165A669"/>
<dbReference type="EMBL" id="KV407464">
    <property type="protein sequence ID" value="KZF20006.1"/>
    <property type="molecule type" value="Genomic_DNA"/>
</dbReference>
<dbReference type="Pfam" id="PF00010">
    <property type="entry name" value="HLH"/>
    <property type="match status" value="1"/>
</dbReference>
<accession>A0A165A669</accession>
<evidence type="ECO:0000259" key="7">
    <source>
        <dbReference type="PROSITE" id="PS50888"/>
    </source>
</evidence>
<sequence>MVASPSKRRNTGASQQHQSNQATFDMNSTKSPPAQLPFGYAFQDSHQIPYPSPPAPAPGPALLDDSESHMLDSFFDTLGSSGFEGSDFFLERPFLDKTGEPLNSSWFNELPPTFHGTTTSLQQPLATPAYANNDHLNFLQDNSHNDTSADVLAAASTLFNNGQATQTDESSNQSLFPPHAVDAIFRGAREDFSSSRRASVPVYQKDSTGSMPKYSPVPRQSQNLPPGIPQTRHGSISYNRNHAGPSSSSLYNAHMTKTGELRWGSDVSFLAHGYVAPPNQETEEEVTKDLMHKMECLEPQMSANSTAPPSPSLQRQKTKQEDNFTAKTRPKPSQEAGVDVEEGPKAKKRRKSKAKIEDRGDQESVTVAKSKKGKSVANESRVQNPKPPAMSASPERRESPTNGQKQPRENLSEEQKRSNHILSEQKRRNLIKQGFEDLCELVPELNGGGFSKSAMLVQAADWLENMLKGNEMLKSQLTALEGRARR</sequence>
<name>A0A165A669_XYLHT</name>
<comment type="subcellular location">
    <subcellularLocation>
        <location evidence="1">Nucleus</location>
    </subcellularLocation>
</comment>
<dbReference type="Gene3D" id="4.10.280.10">
    <property type="entry name" value="Helix-loop-helix DNA-binding domain"/>
    <property type="match status" value="1"/>
</dbReference>
<dbReference type="GO" id="GO:0000981">
    <property type="term" value="F:DNA-binding transcription factor activity, RNA polymerase II-specific"/>
    <property type="evidence" value="ECO:0007669"/>
    <property type="project" value="TreeGrafter"/>
</dbReference>
<dbReference type="OMA" id="DDNESNM"/>
<evidence type="ECO:0000256" key="1">
    <source>
        <dbReference type="ARBA" id="ARBA00004123"/>
    </source>
</evidence>
<feature type="region of interest" description="Disordered" evidence="6">
    <location>
        <begin position="195"/>
        <end position="227"/>
    </location>
</feature>
<evidence type="ECO:0000256" key="3">
    <source>
        <dbReference type="ARBA" id="ARBA00023125"/>
    </source>
</evidence>
<reference evidence="8 9" key="1">
    <citation type="journal article" date="2016" name="Fungal Biol.">
        <title>The genome of Xylona heveae provides a window into fungal endophytism.</title>
        <authorList>
            <person name="Gazis R."/>
            <person name="Kuo A."/>
            <person name="Riley R."/>
            <person name="LaButti K."/>
            <person name="Lipzen A."/>
            <person name="Lin J."/>
            <person name="Amirebrahimi M."/>
            <person name="Hesse C.N."/>
            <person name="Spatafora J.W."/>
            <person name="Henrissat B."/>
            <person name="Hainaut M."/>
            <person name="Grigoriev I.V."/>
            <person name="Hibbett D.S."/>
        </authorList>
    </citation>
    <scope>NUCLEOTIDE SEQUENCE [LARGE SCALE GENOMIC DNA]</scope>
    <source>
        <strain evidence="8 9">TC161</strain>
    </source>
</reference>
<evidence type="ECO:0000313" key="8">
    <source>
        <dbReference type="EMBL" id="KZF20006.1"/>
    </source>
</evidence>
<dbReference type="InterPro" id="IPR052207">
    <property type="entry name" value="Max-like/E-box_TFs"/>
</dbReference>
<dbReference type="GeneID" id="28898471"/>
<dbReference type="SUPFAM" id="SSF47459">
    <property type="entry name" value="HLH, helix-loop-helix DNA-binding domain"/>
    <property type="match status" value="1"/>
</dbReference>
<feature type="compositionally biased region" description="Polar residues" evidence="6">
    <location>
        <begin position="11"/>
        <end position="32"/>
    </location>
</feature>
<dbReference type="GO" id="GO:0005634">
    <property type="term" value="C:nucleus"/>
    <property type="evidence" value="ECO:0007669"/>
    <property type="project" value="UniProtKB-SubCell"/>
</dbReference>
<dbReference type="PANTHER" id="PTHR15741:SF27">
    <property type="entry name" value="TRANSCRIPTION FACTOR AP-4"/>
    <property type="match status" value="1"/>
</dbReference>
<dbReference type="AlphaFoldDB" id="A0A165A669"/>
<keyword evidence="2" id="KW-0805">Transcription regulation</keyword>
<dbReference type="GO" id="GO:0000978">
    <property type="term" value="F:RNA polymerase II cis-regulatory region sequence-specific DNA binding"/>
    <property type="evidence" value="ECO:0007669"/>
    <property type="project" value="TreeGrafter"/>
</dbReference>
<dbReference type="InterPro" id="IPR036638">
    <property type="entry name" value="HLH_DNA-bd_sf"/>
</dbReference>
<evidence type="ECO:0000313" key="9">
    <source>
        <dbReference type="Proteomes" id="UP000076632"/>
    </source>
</evidence>
<keyword evidence="3" id="KW-0238">DNA-binding</keyword>
<proteinExistence type="predicted"/>
<dbReference type="Proteomes" id="UP000076632">
    <property type="component" value="Unassembled WGS sequence"/>
</dbReference>
<dbReference type="OrthoDB" id="5778525at2759"/>
<keyword evidence="5" id="KW-0539">Nucleus</keyword>
<keyword evidence="9" id="KW-1185">Reference proteome</keyword>
<evidence type="ECO:0000256" key="2">
    <source>
        <dbReference type="ARBA" id="ARBA00023015"/>
    </source>
</evidence>
<dbReference type="RefSeq" id="XP_018185561.1">
    <property type="nucleotide sequence ID" value="XM_018333334.1"/>
</dbReference>
<evidence type="ECO:0000256" key="4">
    <source>
        <dbReference type="ARBA" id="ARBA00023163"/>
    </source>
</evidence>
<gene>
    <name evidence="8" type="ORF">L228DRAFT_250426</name>
</gene>
<keyword evidence="4" id="KW-0804">Transcription</keyword>
<dbReference type="PANTHER" id="PTHR15741">
    <property type="entry name" value="BASIC HELIX-LOOP-HELIX ZIP TRANSCRIPTION FACTOR"/>
    <property type="match status" value="1"/>
</dbReference>
<feature type="compositionally biased region" description="Basic residues" evidence="6">
    <location>
        <begin position="1"/>
        <end position="10"/>
    </location>
</feature>
<evidence type="ECO:0000256" key="5">
    <source>
        <dbReference type="ARBA" id="ARBA00023242"/>
    </source>
</evidence>
<feature type="region of interest" description="Disordered" evidence="6">
    <location>
        <begin position="301"/>
        <end position="424"/>
    </location>
</feature>
<protein>
    <recommendedName>
        <fullName evidence="7">BHLH domain-containing protein</fullName>
    </recommendedName>
</protein>